<comment type="caution">
    <text evidence="10">The sequence shown here is derived from an EMBL/GenBank/DDBJ whole genome shotgun (WGS) entry which is preliminary data.</text>
</comment>
<dbReference type="Pfam" id="PF02817">
    <property type="entry name" value="E3_binding"/>
    <property type="match status" value="1"/>
</dbReference>
<dbReference type="Proteomes" id="UP000294746">
    <property type="component" value="Unassembled WGS sequence"/>
</dbReference>
<comment type="cofactor">
    <cofactor evidence="1 6">
        <name>(R)-lipoate</name>
        <dbReference type="ChEBI" id="CHEBI:83088"/>
    </cofactor>
</comment>
<dbReference type="SUPFAM" id="SSF47005">
    <property type="entry name" value="Peripheral subunit-binding domain of 2-oxo acid dehydrogenase complex"/>
    <property type="match status" value="1"/>
</dbReference>
<keyword evidence="5 6" id="KW-0012">Acyltransferase</keyword>
<dbReference type="OrthoDB" id="9805770at2"/>
<dbReference type="InterPro" id="IPR036625">
    <property type="entry name" value="E3-bd_dom_sf"/>
</dbReference>
<proteinExistence type="inferred from homology"/>
<keyword evidence="11" id="KW-1185">Reference proteome</keyword>
<evidence type="ECO:0000256" key="3">
    <source>
        <dbReference type="ARBA" id="ARBA00022679"/>
    </source>
</evidence>
<feature type="domain" description="Lipoyl-binding" evidence="8">
    <location>
        <begin position="1"/>
        <end position="76"/>
    </location>
</feature>
<dbReference type="InterPro" id="IPR003016">
    <property type="entry name" value="2-oxoA_DH_lipoyl-BS"/>
</dbReference>
<dbReference type="PANTHER" id="PTHR43178:SF5">
    <property type="entry name" value="LIPOAMIDE ACYLTRANSFERASE COMPONENT OF BRANCHED-CHAIN ALPHA-KETO ACID DEHYDROGENASE COMPLEX, MITOCHONDRIAL"/>
    <property type="match status" value="1"/>
</dbReference>
<dbReference type="GO" id="GO:0005737">
    <property type="term" value="C:cytoplasm"/>
    <property type="evidence" value="ECO:0007669"/>
    <property type="project" value="TreeGrafter"/>
</dbReference>
<dbReference type="Pfam" id="PF00364">
    <property type="entry name" value="Biotin_lipoyl"/>
    <property type="match status" value="1"/>
</dbReference>
<dbReference type="FunFam" id="3.30.559.10:FF:000007">
    <property type="entry name" value="Dihydrolipoamide acetyltransferase component of pyruvate dehydrogenase complex"/>
    <property type="match status" value="1"/>
</dbReference>
<dbReference type="InterPro" id="IPR001078">
    <property type="entry name" value="2-oxoacid_DH_actylTfrase"/>
</dbReference>
<evidence type="ECO:0000256" key="5">
    <source>
        <dbReference type="ARBA" id="ARBA00023315"/>
    </source>
</evidence>
<feature type="domain" description="Peripheral subunit-binding (PSBD)" evidence="9">
    <location>
        <begin position="119"/>
        <end position="156"/>
    </location>
</feature>
<accession>A0A4R2RTK6</accession>
<dbReference type="RefSeq" id="WP_131849880.1">
    <property type="nucleotide sequence ID" value="NZ_SLXV01000055.1"/>
</dbReference>
<evidence type="ECO:0000256" key="4">
    <source>
        <dbReference type="ARBA" id="ARBA00022823"/>
    </source>
</evidence>
<protein>
    <recommendedName>
        <fullName evidence="6">Dihydrolipoamide acetyltransferase component of pyruvate dehydrogenase complex</fullName>
        <ecNumber evidence="6">2.3.1.-</ecNumber>
    </recommendedName>
</protein>
<evidence type="ECO:0000256" key="7">
    <source>
        <dbReference type="SAM" id="MobiDB-lite"/>
    </source>
</evidence>
<dbReference type="EMBL" id="SLXV01000055">
    <property type="protein sequence ID" value="TCP62475.1"/>
    <property type="molecule type" value="Genomic_DNA"/>
</dbReference>
<dbReference type="PROSITE" id="PS51826">
    <property type="entry name" value="PSBD"/>
    <property type="match status" value="1"/>
</dbReference>
<dbReference type="GO" id="GO:0016407">
    <property type="term" value="F:acetyltransferase activity"/>
    <property type="evidence" value="ECO:0007669"/>
    <property type="project" value="TreeGrafter"/>
</dbReference>
<dbReference type="PROSITE" id="PS00189">
    <property type="entry name" value="LIPOYL"/>
    <property type="match status" value="1"/>
</dbReference>
<dbReference type="AlphaFoldDB" id="A0A4R2RTK6"/>
<dbReference type="PANTHER" id="PTHR43178">
    <property type="entry name" value="DIHYDROLIPOAMIDE ACETYLTRANSFERASE COMPONENT OF PYRUVATE DEHYDROGENASE COMPLEX"/>
    <property type="match status" value="1"/>
</dbReference>
<dbReference type="InterPro" id="IPR050743">
    <property type="entry name" value="2-oxoacid_DH_E2_comp"/>
</dbReference>
<dbReference type="EC" id="2.3.1.-" evidence="6"/>
<keyword evidence="10" id="KW-0670">Pyruvate</keyword>
<dbReference type="InterPro" id="IPR004167">
    <property type="entry name" value="PSBD"/>
</dbReference>
<sequence>MIPFRLPDIGEGVTEAEIVKWLVREGEIVTQDQPVIEVQTDKAVVELPSPQAGRICQLYGHVNETVKVGEALFYIDSATHQDQADDTKSICEVGNQQTVTIPHHKSTQSQSQPQTQKVLASPALRKRARQLGIDLALLKGSGPRGRVLQSDLEKQQNIVSSPICATQAEESHDHPISSSHSPHSSSPSINTSEIETIQIPLTPIRKVISRRLLLSTTTKPHATHFDQLDVSGLVRWRAQSTQLNGSKISYTAILLKMISCVLKQYPLWNSHFDEEEQIIHQHSSIHIGVATDTPQGLLVPVMKEIGQKNITDISRELQDLTTLARSGRLGPHQMTGSTFTISNAGALGGEWATPIIQSPEIGILAIHPIRQIPIVNELSELAVGWRMNVSLSFDHRIVDGADAIRFTEALQIFTQEPSKMLSILS</sequence>
<evidence type="ECO:0000259" key="9">
    <source>
        <dbReference type="PROSITE" id="PS51826"/>
    </source>
</evidence>
<gene>
    <name evidence="10" type="ORF">EDD57_1555</name>
</gene>
<dbReference type="SUPFAM" id="SSF52777">
    <property type="entry name" value="CoA-dependent acyltransferases"/>
    <property type="match status" value="1"/>
</dbReference>
<evidence type="ECO:0000256" key="1">
    <source>
        <dbReference type="ARBA" id="ARBA00001938"/>
    </source>
</evidence>
<dbReference type="InterPro" id="IPR023213">
    <property type="entry name" value="CAT-like_dom_sf"/>
</dbReference>
<dbReference type="PROSITE" id="PS50968">
    <property type="entry name" value="BIOTINYL_LIPOYL"/>
    <property type="match status" value="1"/>
</dbReference>
<evidence type="ECO:0000256" key="6">
    <source>
        <dbReference type="RuleBase" id="RU003423"/>
    </source>
</evidence>
<keyword evidence="3 6" id="KW-0808">Transferase</keyword>
<dbReference type="InterPro" id="IPR000089">
    <property type="entry name" value="Biotin_lipoyl"/>
</dbReference>
<feature type="compositionally biased region" description="Low complexity" evidence="7">
    <location>
        <begin position="176"/>
        <end position="190"/>
    </location>
</feature>
<reference evidence="10 11" key="1">
    <citation type="submission" date="2019-03" db="EMBL/GenBank/DDBJ databases">
        <title>Genomic Encyclopedia of Type Strains, Phase IV (KMG-IV): sequencing the most valuable type-strain genomes for metagenomic binning, comparative biology and taxonomic classification.</title>
        <authorList>
            <person name="Goeker M."/>
        </authorList>
    </citation>
    <scope>NUCLEOTIDE SEQUENCE [LARGE SCALE GENOMIC DNA]</scope>
    <source>
        <strain evidence="10 11">DSM 46831</strain>
    </source>
</reference>
<dbReference type="Gene3D" id="3.30.559.10">
    <property type="entry name" value="Chloramphenicol acetyltransferase-like domain"/>
    <property type="match status" value="1"/>
</dbReference>
<dbReference type="InterPro" id="IPR011053">
    <property type="entry name" value="Single_hybrid_motif"/>
</dbReference>
<comment type="similarity">
    <text evidence="2 6">Belongs to the 2-oxoacid dehydrogenase family.</text>
</comment>
<dbReference type="SUPFAM" id="SSF51230">
    <property type="entry name" value="Single hybrid motif"/>
    <property type="match status" value="1"/>
</dbReference>
<name>A0A4R2RTK6_9BACL</name>
<dbReference type="Gene3D" id="2.40.50.100">
    <property type="match status" value="1"/>
</dbReference>
<evidence type="ECO:0000313" key="11">
    <source>
        <dbReference type="Proteomes" id="UP000294746"/>
    </source>
</evidence>
<feature type="region of interest" description="Disordered" evidence="7">
    <location>
        <begin position="167"/>
        <end position="190"/>
    </location>
</feature>
<evidence type="ECO:0000313" key="10">
    <source>
        <dbReference type="EMBL" id="TCP62475.1"/>
    </source>
</evidence>
<keyword evidence="4 6" id="KW-0450">Lipoyl</keyword>
<dbReference type="CDD" id="cd06849">
    <property type="entry name" value="lipoyl_domain"/>
    <property type="match status" value="1"/>
</dbReference>
<organism evidence="10 11">
    <name type="scientific">Baia soyae</name>
    <dbReference type="NCBI Taxonomy" id="1544746"/>
    <lineage>
        <taxon>Bacteria</taxon>
        <taxon>Bacillati</taxon>
        <taxon>Bacillota</taxon>
        <taxon>Bacilli</taxon>
        <taxon>Bacillales</taxon>
        <taxon>Thermoactinomycetaceae</taxon>
        <taxon>Baia</taxon>
    </lineage>
</organism>
<dbReference type="Pfam" id="PF00198">
    <property type="entry name" value="2-oxoacid_dh"/>
    <property type="match status" value="1"/>
</dbReference>
<evidence type="ECO:0000256" key="2">
    <source>
        <dbReference type="ARBA" id="ARBA00007317"/>
    </source>
</evidence>
<evidence type="ECO:0000259" key="8">
    <source>
        <dbReference type="PROSITE" id="PS50968"/>
    </source>
</evidence>
<dbReference type="GO" id="GO:0031405">
    <property type="term" value="F:lipoic acid binding"/>
    <property type="evidence" value="ECO:0007669"/>
    <property type="project" value="TreeGrafter"/>
</dbReference>
<dbReference type="Gene3D" id="4.10.320.10">
    <property type="entry name" value="E3-binding domain"/>
    <property type="match status" value="1"/>
</dbReference>